<keyword evidence="3" id="KW-1185">Reference proteome</keyword>
<dbReference type="Proteomes" id="UP001497382">
    <property type="component" value="Unassembled WGS sequence"/>
</dbReference>
<evidence type="ECO:0000313" key="2">
    <source>
        <dbReference type="EMBL" id="CAL1273431.1"/>
    </source>
</evidence>
<comment type="caution">
    <text evidence="2">The sequence shown here is derived from an EMBL/GenBank/DDBJ whole genome shotgun (WGS) entry which is preliminary data.</text>
</comment>
<organism evidence="2 3">
    <name type="scientific">Larinioides sclopetarius</name>
    <dbReference type="NCBI Taxonomy" id="280406"/>
    <lineage>
        <taxon>Eukaryota</taxon>
        <taxon>Metazoa</taxon>
        <taxon>Ecdysozoa</taxon>
        <taxon>Arthropoda</taxon>
        <taxon>Chelicerata</taxon>
        <taxon>Arachnida</taxon>
        <taxon>Araneae</taxon>
        <taxon>Araneomorphae</taxon>
        <taxon>Entelegynae</taxon>
        <taxon>Araneoidea</taxon>
        <taxon>Araneidae</taxon>
        <taxon>Larinioides</taxon>
    </lineage>
</organism>
<evidence type="ECO:0000313" key="3">
    <source>
        <dbReference type="Proteomes" id="UP001497382"/>
    </source>
</evidence>
<feature type="transmembrane region" description="Helical" evidence="1">
    <location>
        <begin position="20"/>
        <end position="45"/>
    </location>
</feature>
<reference evidence="2 3" key="1">
    <citation type="submission" date="2024-04" db="EMBL/GenBank/DDBJ databases">
        <authorList>
            <person name="Rising A."/>
            <person name="Reimegard J."/>
            <person name="Sonavane S."/>
            <person name="Akerstrom W."/>
            <person name="Nylinder S."/>
            <person name="Hedman E."/>
            <person name="Kallberg Y."/>
        </authorList>
    </citation>
    <scope>NUCLEOTIDE SEQUENCE [LARGE SCALE GENOMIC DNA]</scope>
</reference>
<dbReference type="EMBL" id="CAXIEN010000067">
    <property type="protein sequence ID" value="CAL1273431.1"/>
    <property type="molecule type" value="Genomic_DNA"/>
</dbReference>
<gene>
    <name evidence="2" type="ORF">LARSCL_LOCUS6889</name>
</gene>
<dbReference type="AlphaFoldDB" id="A0AAV1ZSP5"/>
<name>A0AAV1ZSP5_9ARAC</name>
<keyword evidence="1" id="KW-0472">Membrane</keyword>
<evidence type="ECO:0000256" key="1">
    <source>
        <dbReference type="SAM" id="Phobius"/>
    </source>
</evidence>
<protein>
    <submittedName>
        <fullName evidence="2">Uncharacterized protein</fullName>
    </submittedName>
</protein>
<sequence>MKSSCFDSLSKDKAGAKNKFILLKHCLLCFTILGSLILCLCCLIVTEQRFRIFFLCLGHCFLNDPCLQYSNQSCKQEANG</sequence>
<proteinExistence type="predicted"/>
<accession>A0AAV1ZSP5</accession>
<keyword evidence="1" id="KW-1133">Transmembrane helix</keyword>
<keyword evidence="1" id="KW-0812">Transmembrane</keyword>